<evidence type="ECO:0000313" key="1">
    <source>
        <dbReference type="EMBL" id="KAI5311886.1"/>
    </source>
</evidence>
<reference evidence="1 2" key="1">
    <citation type="journal article" date="2022" name="G3 (Bethesda)">
        <title>Whole-genome sequence and methylome profiling of the almond [Prunus dulcis (Mill.) D.A. Webb] cultivar 'Nonpareil'.</title>
        <authorList>
            <person name="D'Amico-Willman K.M."/>
            <person name="Ouma W.Z."/>
            <person name="Meulia T."/>
            <person name="Sideli G.M."/>
            <person name="Gradziel T.M."/>
            <person name="Fresnedo-Ramirez J."/>
        </authorList>
    </citation>
    <scope>NUCLEOTIDE SEQUENCE [LARGE SCALE GENOMIC DNA]</scope>
    <source>
        <strain evidence="1">Clone GOH B32 T37-40</strain>
    </source>
</reference>
<name>A0AAD4YJX0_PRUDU</name>
<dbReference type="Pfam" id="PF14223">
    <property type="entry name" value="Retrotran_gag_2"/>
    <property type="match status" value="1"/>
</dbReference>
<dbReference type="AlphaFoldDB" id="A0AAD4YJX0"/>
<dbReference type="Proteomes" id="UP001054821">
    <property type="component" value="Chromosome 8"/>
</dbReference>
<keyword evidence="2" id="KW-1185">Reference proteome</keyword>
<proteinExistence type="predicted"/>
<protein>
    <submittedName>
        <fullName evidence="1">Uncharacterized protein</fullName>
    </submittedName>
</protein>
<comment type="caution">
    <text evidence="1">The sequence shown here is derived from an EMBL/GenBank/DDBJ whole genome shotgun (WGS) entry which is preliminary data.</text>
</comment>
<gene>
    <name evidence="1" type="ORF">L3X38_041059</name>
</gene>
<organism evidence="1 2">
    <name type="scientific">Prunus dulcis</name>
    <name type="common">Almond</name>
    <name type="synonym">Amygdalus dulcis</name>
    <dbReference type="NCBI Taxonomy" id="3755"/>
    <lineage>
        <taxon>Eukaryota</taxon>
        <taxon>Viridiplantae</taxon>
        <taxon>Streptophyta</taxon>
        <taxon>Embryophyta</taxon>
        <taxon>Tracheophyta</taxon>
        <taxon>Spermatophyta</taxon>
        <taxon>Magnoliopsida</taxon>
        <taxon>eudicotyledons</taxon>
        <taxon>Gunneridae</taxon>
        <taxon>Pentapetalae</taxon>
        <taxon>rosids</taxon>
        <taxon>fabids</taxon>
        <taxon>Rosales</taxon>
        <taxon>Rosaceae</taxon>
        <taxon>Amygdaloideae</taxon>
        <taxon>Amygdaleae</taxon>
        <taxon>Prunus</taxon>
    </lineage>
</organism>
<dbReference type="EMBL" id="JAJFAZ020000008">
    <property type="protein sequence ID" value="KAI5311886.1"/>
    <property type="molecule type" value="Genomic_DNA"/>
</dbReference>
<accession>A0AAD4YJX0</accession>
<evidence type="ECO:0000313" key="2">
    <source>
        <dbReference type="Proteomes" id="UP001054821"/>
    </source>
</evidence>
<sequence length="195" mass="22449">MHVSFTSDNAKAFLEGIGEKFQESKKAEIGNLMGQLKILKYDWEGCVRVHITKMLDVGNKLRSLDVNVDEAMMLYFAINSLPSSFKLLKSTYIAQKKMWTMNDLIGICVQQQKDNKKEKEQNHVNVVHDIKGKPKTYGKTYTATGKTSKHEEEKEGKTCWIEVLLLQEIWAHEERIEDIRNGWTNKPDATKQGEK</sequence>